<sequence length="276" mass="29217">MGSYQKADGITLSQLNNTEYTNFMNRVLALLTTGSISKLTVTNIVNSIKPRLAQMEDLVNRSMANAETKDLLKLDAERDSYVSYLLATVRAAKNSPLAAQRDAYNTLEITVRPYTGLARMRNMEETAAITGLLLDFRKEAVKAAVTALNLDAILTALETANKNYSALTDARSATRTAESTADSKTVRAQLDSLYDDLVMHVTAVNILTPSITEASAFLTALNQVITETKAAYDRRKGITAPSKPSGGGEAPDPDGGGGVTPPSGGGGSGEAPDPAA</sequence>
<reference evidence="2" key="1">
    <citation type="submission" date="2022-10" db="EMBL/GenBank/DDBJ databases">
        <title>Human gut microbiome strain richness.</title>
        <authorList>
            <person name="Chen-Liaw A."/>
        </authorList>
    </citation>
    <scope>NUCLEOTIDE SEQUENCE</scope>
    <source>
        <strain evidence="2">BSD2780120875st1_E1_BSD2780120875_150330</strain>
    </source>
</reference>
<dbReference type="Proteomes" id="UP001219389">
    <property type="component" value="Unassembled WGS sequence"/>
</dbReference>
<proteinExistence type="predicted"/>
<dbReference type="InterPro" id="IPR046228">
    <property type="entry name" value="DUF6261"/>
</dbReference>
<accession>A0AAW6HBJ4</accession>
<feature type="compositionally biased region" description="Gly residues" evidence="1">
    <location>
        <begin position="245"/>
        <end position="269"/>
    </location>
</feature>
<dbReference type="RefSeq" id="WP_061448308.1">
    <property type="nucleotide sequence ID" value="NZ_JADMTR010000044.1"/>
</dbReference>
<name>A0AAW6HBJ4_BACOV</name>
<feature type="region of interest" description="Disordered" evidence="1">
    <location>
        <begin position="232"/>
        <end position="276"/>
    </location>
</feature>
<dbReference type="EMBL" id="JAQNZF010000004">
    <property type="protein sequence ID" value="MDC2741424.1"/>
    <property type="molecule type" value="Genomic_DNA"/>
</dbReference>
<dbReference type="Pfam" id="PF19775">
    <property type="entry name" value="DUF6261"/>
    <property type="match status" value="1"/>
</dbReference>
<organism evidence="2 3">
    <name type="scientific">Bacteroides ovatus</name>
    <dbReference type="NCBI Taxonomy" id="28116"/>
    <lineage>
        <taxon>Bacteria</taxon>
        <taxon>Pseudomonadati</taxon>
        <taxon>Bacteroidota</taxon>
        <taxon>Bacteroidia</taxon>
        <taxon>Bacteroidales</taxon>
        <taxon>Bacteroidaceae</taxon>
        <taxon>Bacteroides</taxon>
    </lineage>
</organism>
<evidence type="ECO:0000313" key="2">
    <source>
        <dbReference type="EMBL" id="MDC2741424.1"/>
    </source>
</evidence>
<evidence type="ECO:0000256" key="1">
    <source>
        <dbReference type="SAM" id="MobiDB-lite"/>
    </source>
</evidence>
<dbReference type="AlphaFoldDB" id="A0AAW6HBJ4"/>
<protein>
    <submittedName>
        <fullName evidence="2">DUF6261 family protein</fullName>
    </submittedName>
</protein>
<comment type="caution">
    <text evidence="2">The sequence shown here is derived from an EMBL/GenBank/DDBJ whole genome shotgun (WGS) entry which is preliminary data.</text>
</comment>
<evidence type="ECO:0000313" key="3">
    <source>
        <dbReference type="Proteomes" id="UP001219389"/>
    </source>
</evidence>
<gene>
    <name evidence="2" type="ORF">PO382_04205</name>
</gene>